<accession>A0A7J9BG87</accession>
<dbReference type="InterPro" id="IPR052997">
    <property type="entry name" value="RRT15-like"/>
</dbReference>
<organism evidence="1 2">
    <name type="scientific">Gossypium gossypioides</name>
    <name type="common">Mexican cotton</name>
    <name type="synonym">Selera gossypioides</name>
    <dbReference type="NCBI Taxonomy" id="34282"/>
    <lineage>
        <taxon>Eukaryota</taxon>
        <taxon>Viridiplantae</taxon>
        <taxon>Streptophyta</taxon>
        <taxon>Embryophyta</taxon>
        <taxon>Tracheophyta</taxon>
        <taxon>Spermatophyta</taxon>
        <taxon>Magnoliopsida</taxon>
        <taxon>eudicotyledons</taxon>
        <taxon>Gunneridae</taxon>
        <taxon>Pentapetalae</taxon>
        <taxon>rosids</taxon>
        <taxon>malvids</taxon>
        <taxon>Malvales</taxon>
        <taxon>Malvaceae</taxon>
        <taxon>Malvoideae</taxon>
        <taxon>Gossypium</taxon>
    </lineage>
</organism>
<evidence type="ECO:0000313" key="1">
    <source>
        <dbReference type="EMBL" id="MBA0735186.1"/>
    </source>
</evidence>
<dbReference type="Proteomes" id="UP000593579">
    <property type="component" value="Unassembled WGS sequence"/>
</dbReference>
<protein>
    <submittedName>
        <fullName evidence="1">Uncharacterized protein</fullName>
    </submittedName>
</protein>
<sequence>MFPWLWFCWIVDRDNQIPLIRFISKSTVRHLEKASDGAIPYLSTVRHLEKTSDGAIPYLSLDQYTVNCSRLGCRSILPTYLAYIVPLTRGYSPWRPDVVMSTIGHG</sequence>
<keyword evidence="2" id="KW-1185">Reference proteome</keyword>
<dbReference type="AlphaFoldDB" id="A0A7J9BG87"/>
<gene>
    <name evidence="1" type="ORF">Gogos_019054</name>
</gene>
<dbReference type="PANTHER" id="PTHR33047">
    <property type="entry name" value="PROTEIN TAR1"/>
    <property type="match status" value="1"/>
</dbReference>
<comment type="caution">
    <text evidence="1">The sequence shown here is derived from an EMBL/GenBank/DDBJ whole genome shotgun (WGS) entry which is preliminary data.</text>
</comment>
<proteinExistence type="predicted"/>
<reference evidence="1 2" key="1">
    <citation type="journal article" date="2019" name="Genome Biol. Evol.">
        <title>Insights into the evolution of the New World diploid cottons (Gossypium, subgenus Houzingenia) based on genome sequencing.</title>
        <authorList>
            <person name="Grover C.E."/>
            <person name="Arick M.A. 2nd"/>
            <person name="Thrash A."/>
            <person name="Conover J.L."/>
            <person name="Sanders W.S."/>
            <person name="Peterson D.G."/>
            <person name="Frelichowski J.E."/>
            <person name="Scheffler J.A."/>
            <person name="Scheffler B.E."/>
            <person name="Wendel J.F."/>
        </authorList>
    </citation>
    <scope>NUCLEOTIDE SEQUENCE [LARGE SCALE GENOMIC DNA]</scope>
    <source>
        <strain evidence="1">5</strain>
        <tissue evidence="1">Leaf</tissue>
    </source>
</reference>
<dbReference type="EMBL" id="JABEZY010000003">
    <property type="protein sequence ID" value="MBA0735186.1"/>
    <property type="molecule type" value="Genomic_DNA"/>
</dbReference>
<dbReference type="PANTHER" id="PTHR33047:SF8">
    <property type="entry name" value="REGULATOR OF RDNA TRANSCRIPTION PROTEIN 15"/>
    <property type="match status" value="1"/>
</dbReference>
<evidence type="ECO:0000313" key="2">
    <source>
        <dbReference type="Proteomes" id="UP000593579"/>
    </source>
</evidence>
<dbReference type="OrthoDB" id="1595177at2759"/>
<name>A0A7J9BG87_GOSGO</name>